<dbReference type="eggNOG" id="COG0666">
    <property type="taxonomic scope" value="Bacteria"/>
</dbReference>
<accession>H5X1W2</accession>
<gene>
    <name evidence="1" type="ORF">SacmaDRAFT_3826</name>
</gene>
<dbReference type="HOGENOM" id="CLU_1585318_0_0_11"/>
<protein>
    <submittedName>
        <fullName evidence="1">Uncharacterized protein</fullName>
    </submittedName>
</protein>
<keyword evidence="2" id="KW-1185">Reference proteome</keyword>
<evidence type="ECO:0000313" key="1">
    <source>
        <dbReference type="EMBL" id="EHR52031.1"/>
    </source>
</evidence>
<dbReference type="STRING" id="882083.SacmaDRAFT_3826"/>
<reference evidence="1 2" key="1">
    <citation type="journal article" date="2012" name="Stand. Genomic Sci.">
        <title>Genome sequence of the ocean sediment bacterium Saccharomonospora marina type strain (XMU15(T)).</title>
        <authorList>
            <person name="Klenk H.P."/>
            <person name="Lu M."/>
            <person name="Lucas S."/>
            <person name="Lapidus A."/>
            <person name="Copeland A."/>
            <person name="Pitluck S."/>
            <person name="Goodwin L.A."/>
            <person name="Han C."/>
            <person name="Tapia R."/>
            <person name="Brambilla E.M."/>
            <person name="Potter G."/>
            <person name="Land M."/>
            <person name="Ivanova N."/>
            <person name="Rohde M."/>
            <person name="Goker M."/>
            <person name="Detter J.C."/>
            <person name="Li W.J."/>
            <person name="Kyrpides N.C."/>
            <person name="Woyke T."/>
        </authorList>
    </citation>
    <scope>NUCLEOTIDE SEQUENCE [LARGE SCALE GENOMIC DNA]</scope>
    <source>
        <strain evidence="1 2">XMU15</strain>
    </source>
</reference>
<dbReference type="AlphaFoldDB" id="H5X1W2"/>
<dbReference type="RefSeq" id="WP_009155409.1">
    <property type="nucleotide sequence ID" value="NZ_CM001439.1"/>
</dbReference>
<dbReference type="EMBL" id="CM001439">
    <property type="protein sequence ID" value="EHR52031.1"/>
    <property type="molecule type" value="Genomic_DNA"/>
</dbReference>
<sequence>MAWQKVCTLINRSTDSCYAGTTRHPTFQDAEPFAKFLYQLSPIADIANCAEGDPEGCAWLAANLIPTSKAAKAIGKAADSVDELAQIGFRSNTSHIFRNAPGHLAEDTAENRALIKSALDPANLRQTDPLKDGTLLYRYFRILPDGTQVWAEVRNGEITNGGLNDTPR</sequence>
<proteinExistence type="predicted"/>
<name>H5X1W2_9PSEU</name>
<evidence type="ECO:0000313" key="2">
    <source>
        <dbReference type="Proteomes" id="UP000004926"/>
    </source>
</evidence>
<organism evidence="1 2">
    <name type="scientific">Saccharomonospora marina XMU15</name>
    <dbReference type="NCBI Taxonomy" id="882083"/>
    <lineage>
        <taxon>Bacteria</taxon>
        <taxon>Bacillati</taxon>
        <taxon>Actinomycetota</taxon>
        <taxon>Actinomycetes</taxon>
        <taxon>Pseudonocardiales</taxon>
        <taxon>Pseudonocardiaceae</taxon>
        <taxon>Saccharomonospora</taxon>
    </lineage>
</organism>
<dbReference type="Proteomes" id="UP000004926">
    <property type="component" value="Chromosome"/>
</dbReference>